<dbReference type="Gene3D" id="1.20.1250.20">
    <property type="entry name" value="MFS general substrate transporter like domains"/>
    <property type="match status" value="1"/>
</dbReference>
<comment type="subcellular location">
    <subcellularLocation>
        <location evidence="1">Cell membrane</location>
        <topology evidence="1">Multi-pass membrane protein</topology>
    </subcellularLocation>
</comment>
<feature type="domain" description="Major facilitator superfamily (MFS) profile" evidence="6">
    <location>
        <begin position="18"/>
        <end position="460"/>
    </location>
</feature>
<accession>A0A8J3UEE8</accession>
<feature type="transmembrane region" description="Helical" evidence="5">
    <location>
        <begin position="404"/>
        <end position="428"/>
    </location>
</feature>
<reference evidence="7 8" key="1">
    <citation type="submission" date="2021-01" db="EMBL/GenBank/DDBJ databases">
        <title>Whole genome shotgun sequence of Planotetraspora phitsanulokensis NBRC 104273.</title>
        <authorList>
            <person name="Komaki H."/>
            <person name="Tamura T."/>
        </authorList>
    </citation>
    <scope>NUCLEOTIDE SEQUENCE [LARGE SCALE GENOMIC DNA]</scope>
    <source>
        <strain evidence="7 8">NBRC 104273</strain>
    </source>
</reference>
<feature type="transmembrane region" description="Helical" evidence="5">
    <location>
        <begin position="310"/>
        <end position="328"/>
    </location>
</feature>
<feature type="transmembrane region" description="Helical" evidence="5">
    <location>
        <begin position="434"/>
        <end position="457"/>
    </location>
</feature>
<dbReference type="EMBL" id="BOOP01000029">
    <property type="protein sequence ID" value="GII40844.1"/>
    <property type="molecule type" value="Genomic_DNA"/>
</dbReference>
<evidence type="ECO:0000256" key="2">
    <source>
        <dbReference type="ARBA" id="ARBA00022692"/>
    </source>
</evidence>
<feature type="transmembrane region" description="Helical" evidence="5">
    <location>
        <begin position="142"/>
        <end position="165"/>
    </location>
</feature>
<evidence type="ECO:0000313" key="8">
    <source>
        <dbReference type="Proteomes" id="UP000622547"/>
    </source>
</evidence>
<evidence type="ECO:0000256" key="5">
    <source>
        <dbReference type="SAM" id="Phobius"/>
    </source>
</evidence>
<name>A0A8J3UEE8_9ACTN</name>
<dbReference type="AlphaFoldDB" id="A0A8J3UEE8"/>
<dbReference type="GO" id="GO:0022857">
    <property type="term" value="F:transmembrane transporter activity"/>
    <property type="evidence" value="ECO:0007669"/>
    <property type="project" value="InterPro"/>
</dbReference>
<evidence type="ECO:0000256" key="4">
    <source>
        <dbReference type="ARBA" id="ARBA00023136"/>
    </source>
</evidence>
<dbReference type="CDD" id="cd17321">
    <property type="entry name" value="MFS_MMR_MDR_like"/>
    <property type="match status" value="1"/>
</dbReference>
<dbReference type="PANTHER" id="PTHR42718:SF39">
    <property type="entry name" value="ACTINORHODIN TRANSPORTER-RELATED"/>
    <property type="match status" value="1"/>
</dbReference>
<feature type="transmembrane region" description="Helical" evidence="5">
    <location>
        <begin position="209"/>
        <end position="228"/>
    </location>
</feature>
<feature type="transmembrane region" description="Helical" evidence="5">
    <location>
        <begin position="177"/>
        <end position="197"/>
    </location>
</feature>
<keyword evidence="8" id="KW-1185">Reference proteome</keyword>
<dbReference type="GO" id="GO:0005886">
    <property type="term" value="C:plasma membrane"/>
    <property type="evidence" value="ECO:0007669"/>
    <property type="project" value="UniProtKB-SubCell"/>
</dbReference>
<evidence type="ECO:0000256" key="1">
    <source>
        <dbReference type="ARBA" id="ARBA00004651"/>
    </source>
</evidence>
<evidence type="ECO:0000256" key="3">
    <source>
        <dbReference type="ARBA" id="ARBA00022989"/>
    </source>
</evidence>
<dbReference type="InterPro" id="IPR036259">
    <property type="entry name" value="MFS_trans_sf"/>
</dbReference>
<dbReference type="InterPro" id="IPR020846">
    <property type="entry name" value="MFS_dom"/>
</dbReference>
<evidence type="ECO:0000313" key="7">
    <source>
        <dbReference type="EMBL" id="GII40844.1"/>
    </source>
</evidence>
<keyword evidence="2 5" id="KW-0812">Transmembrane</keyword>
<protein>
    <submittedName>
        <fullName evidence="7">MFS transporter</fullName>
    </submittedName>
</protein>
<feature type="transmembrane region" description="Helical" evidence="5">
    <location>
        <begin position="276"/>
        <end position="298"/>
    </location>
</feature>
<dbReference type="RefSeq" id="WP_204076342.1">
    <property type="nucleotide sequence ID" value="NZ_BAABHI010000012.1"/>
</dbReference>
<dbReference type="Pfam" id="PF07690">
    <property type="entry name" value="MFS_1"/>
    <property type="match status" value="1"/>
</dbReference>
<dbReference type="InterPro" id="IPR011701">
    <property type="entry name" value="MFS"/>
</dbReference>
<feature type="transmembrane region" description="Helical" evidence="5">
    <location>
        <begin position="17"/>
        <end position="40"/>
    </location>
</feature>
<gene>
    <name evidence="7" type="ORF">Pph01_58470</name>
</gene>
<dbReference type="Gene3D" id="1.20.1720.10">
    <property type="entry name" value="Multidrug resistance protein D"/>
    <property type="match status" value="1"/>
</dbReference>
<feature type="transmembrane region" description="Helical" evidence="5">
    <location>
        <begin position="234"/>
        <end position="255"/>
    </location>
</feature>
<proteinExistence type="predicted"/>
<feature type="transmembrane region" description="Helical" evidence="5">
    <location>
        <begin position="52"/>
        <end position="72"/>
    </location>
</feature>
<organism evidence="7 8">
    <name type="scientific">Planotetraspora phitsanulokensis</name>
    <dbReference type="NCBI Taxonomy" id="575192"/>
    <lineage>
        <taxon>Bacteria</taxon>
        <taxon>Bacillati</taxon>
        <taxon>Actinomycetota</taxon>
        <taxon>Actinomycetes</taxon>
        <taxon>Streptosporangiales</taxon>
        <taxon>Streptosporangiaceae</taxon>
        <taxon>Planotetraspora</taxon>
    </lineage>
</organism>
<keyword evidence="3 5" id="KW-1133">Transmembrane helix</keyword>
<comment type="caution">
    <text evidence="7">The sequence shown here is derived from an EMBL/GenBank/DDBJ whole genome shotgun (WGS) entry which is preliminary data.</text>
</comment>
<dbReference type="SUPFAM" id="SSF103473">
    <property type="entry name" value="MFS general substrate transporter"/>
    <property type="match status" value="1"/>
</dbReference>
<feature type="transmembrane region" description="Helical" evidence="5">
    <location>
        <begin position="370"/>
        <end position="392"/>
    </location>
</feature>
<feature type="transmembrane region" description="Helical" evidence="5">
    <location>
        <begin position="109"/>
        <end position="130"/>
    </location>
</feature>
<dbReference type="Proteomes" id="UP000622547">
    <property type="component" value="Unassembled WGS sequence"/>
</dbReference>
<evidence type="ECO:0000259" key="6">
    <source>
        <dbReference type="PROSITE" id="PS50850"/>
    </source>
</evidence>
<dbReference type="PANTHER" id="PTHR42718">
    <property type="entry name" value="MAJOR FACILITATOR SUPERFAMILY MULTIDRUG TRANSPORTER MFSC"/>
    <property type="match status" value="1"/>
</dbReference>
<keyword evidence="4 5" id="KW-0472">Membrane</keyword>
<dbReference type="PROSITE" id="PS50850">
    <property type="entry name" value="MFS"/>
    <property type="match status" value="1"/>
</dbReference>
<feature type="transmembrane region" description="Helical" evidence="5">
    <location>
        <begin position="84"/>
        <end position="103"/>
    </location>
</feature>
<feature type="transmembrane region" description="Helical" evidence="5">
    <location>
        <begin position="340"/>
        <end position="358"/>
    </location>
</feature>
<sequence>MTTLATAAPPAQRSRSWLLTVILAGQFMAILDVSIVNVAAPTLRTDLNASGSALQLVISGYTIAYAMLLITGARLGGLVGYRKFFLYGLGLFTVASLMCGLAPSADLLIAFRLLQGAGAALMVPQVLSLIQLSFDGAARLKAISVYAAVISGAAVVGQVLGGLLVTADLFGTSWRPVFLVNVPIGVVLLIVGGRLLPTGHVPREQGVDVPGLVTLSLAVSLLVVPLVLGHEQDWPLWGWISMAASVVVFCVFLLVERRARHPLVPGNLLRTPGVSPAAAGIFLVMVTYGGYLFTMALHLQGALGDSALRAGLLFIPAAATFGLTSLNWKRLPARLHRPMIVSATVVTALGELGLAAVLSDGGHHEVLLELLFAVIGTGMAGAFSPLMAVALAHVPQSEAPDASGLMAMMLQLGQVVGVAAFGTLFLSLTPSAHAITVTSVGLAATSLAAGVVALPLLRRR</sequence>